<dbReference type="PANTHER" id="PTHR30572">
    <property type="entry name" value="MEMBRANE COMPONENT OF TRANSPORTER-RELATED"/>
    <property type="match status" value="1"/>
</dbReference>
<feature type="transmembrane region" description="Helical" evidence="6">
    <location>
        <begin position="320"/>
        <end position="343"/>
    </location>
</feature>
<dbReference type="EMBL" id="JAENIL010000025">
    <property type="protein sequence ID" value="MBK1878016.1"/>
    <property type="molecule type" value="Genomic_DNA"/>
</dbReference>
<evidence type="ECO:0000256" key="4">
    <source>
        <dbReference type="ARBA" id="ARBA00022989"/>
    </source>
</evidence>
<reference evidence="9" key="1">
    <citation type="submission" date="2021-01" db="EMBL/GenBank/DDBJ databases">
        <title>Modified the classification status of verrucomicrobia.</title>
        <authorList>
            <person name="Feng X."/>
        </authorList>
    </citation>
    <scope>NUCLEOTIDE SEQUENCE</scope>
    <source>
        <strain evidence="9">KCTC 13126</strain>
    </source>
</reference>
<dbReference type="InterPro" id="IPR050250">
    <property type="entry name" value="Macrolide_Exporter_MacB"/>
</dbReference>
<evidence type="ECO:0000313" key="10">
    <source>
        <dbReference type="Proteomes" id="UP000617628"/>
    </source>
</evidence>
<feature type="transmembrane region" description="Helical" evidence="6">
    <location>
        <begin position="20"/>
        <end position="45"/>
    </location>
</feature>
<keyword evidence="10" id="KW-1185">Reference proteome</keyword>
<feature type="transmembrane region" description="Helical" evidence="6">
    <location>
        <begin position="751"/>
        <end position="771"/>
    </location>
</feature>
<keyword evidence="5 6" id="KW-0472">Membrane</keyword>
<proteinExistence type="predicted"/>
<comment type="caution">
    <text evidence="9">The sequence shown here is derived from an EMBL/GenBank/DDBJ whole genome shotgun (WGS) entry which is preliminary data.</text>
</comment>
<keyword evidence="4 6" id="KW-1133">Transmembrane helix</keyword>
<dbReference type="Pfam" id="PF02687">
    <property type="entry name" value="FtsX"/>
    <property type="match status" value="2"/>
</dbReference>
<feature type="transmembrane region" description="Helical" evidence="6">
    <location>
        <begin position="662"/>
        <end position="684"/>
    </location>
</feature>
<accession>A0A934VLQ8</accession>
<evidence type="ECO:0000256" key="3">
    <source>
        <dbReference type="ARBA" id="ARBA00022692"/>
    </source>
</evidence>
<feature type="transmembrane region" description="Helical" evidence="6">
    <location>
        <begin position="720"/>
        <end position="739"/>
    </location>
</feature>
<feature type="domain" description="MacB-like periplasmic core" evidence="8">
    <location>
        <begin position="19"/>
        <end position="232"/>
    </location>
</feature>
<evidence type="ECO:0000256" key="5">
    <source>
        <dbReference type="ARBA" id="ARBA00023136"/>
    </source>
</evidence>
<dbReference type="GO" id="GO:0005886">
    <property type="term" value="C:plasma membrane"/>
    <property type="evidence" value="ECO:0007669"/>
    <property type="project" value="UniProtKB-SubCell"/>
</dbReference>
<feature type="transmembrane region" description="Helical" evidence="6">
    <location>
        <begin position="271"/>
        <end position="293"/>
    </location>
</feature>
<evidence type="ECO:0000256" key="6">
    <source>
        <dbReference type="SAM" id="Phobius"/>
    </source>
</evidence>
<name>A0A934VLQ8_9BACT</name>
<feature type="domain" description="ABC3 transporter permease C-terminal" evidence="7">
    <location>
        <begin position="668"/>
        <end position="781"/>
    </location>
</feature>
<dbReference type="Proteomes" id="UP000617628">
    <property type="component" value="Unassembled WGS sequence"/>
</dbReference>
<dbReference type="InterPro" id="IPR003838">
    <property type="entry name" value="ABC3_permease_C"/>
</dbReference>
<protein>
    <submittedName>
        <fullName evidence="9">ABC transporter permease</fullName>
    </submittedName>
</protein>
<feature type="transmembrane region" description="Helical" evidence="6">
    <location>
        <begin position="408"/>
        <end position="431"/>
    </location>
</feature>
<organism evidence="9 10">
    <name type="scientific">Pelagicoccus mobilis</name>
    <dbReference type="NCBI Taxonomy" id="415221"/>
    <lineage>
        <taxon>Bacteria</taxon>
        <taxon>Pseudomonadati</taxon>
        <taxon>Verrucomicrobiota</taxon>
        <taxon>Opitutia</taxon>
        <taxon>Puniceicoccales</taxon>
        <taxon>Pelagicoccaceae</taxon>
        <taxon>Pelagicoccus</taxon>
    </lineage>
</organism>
<sequence length="788" mass="86716">MPNLIPANLRALAKRPAFTLAATSIVAIGIALTITVSSVVDALIYRPIPVPQVEQLHRVNGNAFNGVLPAPEARDIIERTDPIAFSYDHRFSVEFTLEKNAGLLLLCELQGLAFETLQWTAQEGRLLQADDYLPGSDPVTVISHSFWQNELAASPNVLGQALILNGKPFKIVGILPPELNRINRTIKPHAYTALIHTFDNWIYDNRGLYGQTLVARLDSPQELTAYQTQLNQAIEYLKEANPDSNQQRTLTALPETHAAREEAAEAETQSYIIVGLVSALLLITCFNVGNMLLSNAYRREREFAIRRSVGAAPLQIVRQLFAESATICVIGGLSGTILSIWLVQFADNLPFTKYVDVHINGPTLAVALAATLCTALLSGLFPSWHFARGDSAETLKQGGRTSRVTPSAKLLVVAQVALSTTLLCVAFLYTLSLKKSLEFDPGFDTERLSYFEVSFQSIGDDRRQQAAQTLRARLANLPGVESVGFSTTRPFRGYGTSHINTDRFKANEEADNCASGYCYVSPEFYDTIGVPILSGRDVLESESVWPFEVAMVNEAFEKRFFPDSSAIDQTFKPWGGEEQPPVRIVGVFRDYAHRPWSTPGPFFALTQASKRVNFHVRSEGHPRSILKTLESVLRDPANEFVAQEIRYFSDAQKESLSNERSALIVLGILAMTALLLSSVGIWYTTRQLVRQSQREFSIRMALGAAPTSLLALSLRRSLTLSGIGLALGTLISFVAIYWIQSSLNGVSHFNLLPYLATLAALGSVSFLSSYLPARSALKASPREALVEV</sequence>
<dbReference type="Pfam" id="PF12704">
    <property type="entry name" value="MacB_PCD"/>
    <property type="match status" value="1"/>
</dbReference>
<gene>
    <name evidence="9" type="ORF">JIN87_14150</name>
</gene>
<dbReference type="PANTHER" id="PTHR30572:SF18">
    <property type="entry name" value="ABC-TYPE MACROLIDE FAMILY EXPORT SYSTEM PERMEASE COMPONENT 2"/>
    <property type="match status" value="1"/>
</dbReference>
<evidence type="ECO:0000259" key="7">
    <source>
        <dbReference type="Pfam" id="PF02687"/>
    </source>
</evidence>
<evidence type="ECO:0000256" key="2">
    <source>
        <dbReference type="ARBA" id="ARBA00022475"/>
    </source>
</evidence>
<keyword evidence="3 6" id="KW-0812">Transmembrane</keyword>
<evidence type="ECO:0000259" key="8">
    <source>
        <dbReference type="Pfam" id="PF12704"/>
    </source>
</evidence>
<dbReference type="RefSeq" id="WP_200356230.1">
    <property type="nucleotide sequence ID" value="NZ_JAENIL010000025.1"/>
</dbReference>
<keyword evidence="2" id="KW-1003">Cell membrane</keyword>
<dbReference type="GO" id="GO:0022857">
    <property type="term" value="F:transmembrane transporter activity"/>
    <property type="evidence" value="ECO:0007669"/>
    <property type="project" value="TreeGrafter"/>
</dbReference>
<dbReference type="AlphaFoldDB" id="A0A934VLQ8"/>
<feature type="transmembrane region" description="Helical" evidence="6">
    <location>
        <begin position="363"/>
        <end position="387"/>
    </location>
</feature>
<dbReference type="InterPro" id="IPR025857">
    <property type="entry name" value="MacB_PCD"/>
</dbReference>
<comment type="subcellular location">
    <subcellularLocation>
        <location evidence="1">Cell membrane</location>
        <topology evidence="1">Multi-pass membrane protein</topology>
    </subcellularLocation>
</comment>
<evidence type="ECO:0000313" key="9">
    <source>
        <dbReference type="EMBL" id="MBK1878016.1"/>
    </source>
</evidence>
<evidence type="ECO:0000256" key="1">
    <source>
        <dbReference type="ARBA" id="ARBA00004651"/>
    </source>
</evidence>
<feature type="domain" description="ABC3 transporter permease C-terminal" evidence="7">
    <location>
        <begin position="278"/>
        <end position="388"/>
    </location>
</feature>